<comment type="caution">
    <text evidence="1">The sequence shown here is derived from an EMBL/GenBank/DDBJ whole genome shotgun (WGS) entry which is preliminary data.</text>
</comment>
<protein>
    <submittedName>
        <fullName evidence="1">Uncharacterized protein</fullName>
    </submittedName>
</protein>
<dbReference type="Proteomes" id="UP000641932">
    <property type="component" value="Unassembled WGS sequence"/>
</dbReference>
<evidence type="ECO:0000313" key="2">
    <source>
        <dbReference type="Proteomes" id="UP000641932"/>
    </source>
</evidence>
<reference evidence="1" key="1">
    <citation type="journal article" date="2014" name="Int. J. Syst. Evol. Microbiol.">
        <title>Complete genome sequence of Corynebacterium casei LMG S-19264T (=DSM 44701T), isolated from a smear-ripened cheese.</title>
        <authorList>
            <consortium name="US DOE Joint Genome Institute (JGI-PGF)"/>
            <person name="Walter F."/>
            <person name="Albersmeier A."/>
            <person name="Kalinowski J."/>
            <person name="Ruckert C."/>
        </authorList>
    </citation>
    <scope>NUCLEOTIDE SEQUENCE</scope>
    <source>
        <strain evidence="1">CGMCC 4.7201</strain>
    </source>
</reference>
<evidence type="ECO:0000313" key="1">
    <source>
        <dbReference type="EMBL" id="GGO99321.1"/>
    </source>
</evidence>
<sequence>MRVLGGGAAQPGDRHRGVRCRPVRFYDHGVPGEEAAKARTGAVLADLGSYLSAVGCRQATVTQ</sequence>
<name>A0A917ZXD1_9ACTN</name>
<dbReference type="AlphaFoldDB" id="A0A917ZXD1"/>
<proteinExistence type="predicted"/>
<gene>
    <name evidence="1" type="ORF">GCM10012280_65510</name>
</gene>
<reference evidence="1" key="2">
    <citation type="submission" date="2020-09" db="EMBL/GenBank/DDBJ databases">
        <authorList>
            <person name="Sun Q."/>
            <person name="Zhou Y."/>
        </authorList>
    </citation>
    <scope>NUCLEOTIDE SEQUENCE</scope>
    <source>
        <strain evidence="1">CGMCC 4.7201</strain>
    </source>
</reference>
<accession>A0A917ZXD1</accession>
<organism evidence="1 2">
    <name type="scientific">Wenjunlia tyrosinilytica</name>
    <dbReference type="NCBI Taxonomy" id="1544741"/>
    <lineage>
        <taxon>Bacteria</taxon>
        <taxon>Bacillati</taxon>
        <taxon>Actinomycetota</taxon>
        <taxon>Actinomycetes</taxon>
        <taxon>Kitasatosporales</taxon>
        <taxon>Streptomycetaceae</taxon>
        <taxon>Wenjunlia</taxon>
    </lineage>
</organism>
<dbReference type="EMBL" id="BMMS01000044">
    <property type="protein sequence ID" value="GGO99321.1"/>
    <property type="molecule type" value="Genomic_DNA"/>
</dbReference>
<keyword evidence="2" id="KW-1185">Reference proteome</keyword>